<accession>A0ACB9T2H3</accession>
<protein>
    <submittedName>
        <fullName evidence="1">Sphingosine-1-phosphate phosphohydrolase</fullName>
    </submittedName>
</protein>
<comment type="caution">
    <text evidence="1">The sequence shown here is derived from an EMBL/GenBank/DDBJ whole genome shotgun (WGS) entry which is preliminary data.</text>
</comment>
<organism evidence="1 2">
    <name type="scientific">Holotrichia oblita</name>
    <name type="common">Chafer beetle</name>
    <dbReference type="NCBI Taxonomy" id="644536"/>
    <lineage>
        <taxon>Eukaryota</taxon>
        <taxon>Metazoa</taxon>
        <taxon>Ecdysozoa</taxon>
        <taxon>Arthropoda</taxon>
        <taxon>Hexapoda</taxon>
        <taxon>Insecta</taxon>
        <taxon>Pterygota</taxon>
        <taxon>Neoptera</taxon>
        <taxon>Endopterygota</taxon>
        <taxon>Coleoptera</taxon>
        <taxon>Polyphaga</taxon>
        <taxon>Scarabaeiformia</taxon>
        <taxon>Scarabaeidae</taxon>
        <taxon>Melolonthinae</taxon>
        <taxon>Holotrichia</taxon>
    </lineage>
</organism>
<name>A0ACB9T2H3_HOLOL</name>
<evidence type="ECO:0000313" key="1">
    <source>
        <dbReference type="EMBL" id="KAI4461006.1"/>
    </source>
</evidence>
<proteinExistence type="predicted"/>
<dbReference type="Proteomes" id="UP001056778">
    <property type="component" value="Chromosome 5"/>
</dbReference>
<evidence type="ECO:0000313" key="2">
    <source>
        <dbReference type="Proteomes" id="UP001056778"/>
    </source>
</evidence>
<keyword evidence="2" id="KW-1185">Reference proteome</keyword>
<gene>
    <name evidence="1" type="ORF">MML48_5g00013847</name>
</gene>
<dbReference type="EMBL" id="CM043019">
    <property type="protein sequence ID" value="KAI4461006.1"/>
    <property type="molecule type" value="Genomic_DNA"/>
</dbReference>
<reference evidence="1" key="1">
    <citation type="submission" date="2022-04" db="EMBL/GenBank/DDBJ databases">
        <title>Chromosome-scale genome assembly of Holotrichia oblita Faldermann.</title>
        <authorList>
            <person name="Rongchong L."/>
        </authorList>
    </citation>
    <scope>NUCLEOTIDE SEQUENCE</scope>
    <source>
        <strain evidence="1">81SQS9</strain>
    </source>
</reference>
<sequence>MDIIHFLKSDQLVADIQSYFGVQVKPVSKQFDELKSTKENSICQTTNNKYECVINNKFWYYLFKFGTELGDELFYSMFIPFWFWNIDGAVGRRVILVWAVVMCIGTVYHKDIVAGLALSILIMVPLVPLVDQFDNYFLTSPTGPLLCLVLSILTIIYYPSSDKWTPTRGDTTMIVSVCVGVQSGSWLNYQTGVMSSAELSPPYAIMWPSFVMIGCIVIRTVLGFLIVFATKKIAKKFFYNVICSFLRLDPDVIRKSKNTLQNKHKAIVELGCTYLTYSSVGFNILYTIPILFRLLGIERPTFYTEI</sequence>